<proteinExistence type="predicted"/>
<feature type="compositionally biased region" description="Polar residues" evidence="1">
    <location>
        <begin position="514"/>
        <end position="530"/>
    </location>
</feature>
<name>A0A168KJ53_CORDF</name>
<sequence>MAQPNPPTPVPSTFSFPSPGAEPTHRQAFTDAVAHAKKMMSSYDAAVLRQAVRELWELTLVGSEYHSSFLCSTMFHRAPPATLSRTVEQHGARLVKHSASQIAKHLKMAELDMIAPLLLPKFSPAFLDKALALRLESIQGQQLVNALGRAERLGYDVRDVVTGNASGPPRQEKVIPTANPIPVPSTSMLPRASQAPQQPGPGSPSVDLPSDQDIMRLGIAFCECCNRPCGGLKALLTHRRSGLCGTLPVPLEKLNKEFCLFCGQQFTTVGGMTYHSRNHVCGRYAEEHADALWKLFTDADKLWKYRQATGEGSSQAYTSSRGVWNSQNSTSATAAAASRKTPAARPSSPQQLPSSKDPYGHLSPNSRQAFDTAMSIVEHKFAEEMKKAMKLPADAQRAEIARVKNLFNNKQSMTRKKFGIRLRERRSRAEIEDERTRMLSSRSGTPASTGKRAFSEVEGTPYSTGNRATSEVRGTSMSTGEHDSTSRQGSPKRILLSETGNGAPGSPRIADLTDPTSTSATPPEVSQPSAPGTAGATPRPMPMSIAGSYTAPVQAASNAKDTEPIEIDDDDADGNQSGTEMDVDEQADNKDSA</sequence>
<evidence type="ECO:0000259" key="2">
    <source>
        <dbReference type="PROSITE" id="PS00028"/>
    </source>
</evidence>
<feature type="compositionally biased region" description="Polar residues" evidence="1">
    <location>
        <begin position="313"/>
        <end position="328"/>
    </location>
</feature>
<feature type="region of interest" description="Disordered" evidence="1">
    <location>
        <begin position="429"/>
        <end position="593"/>
    </location>
</feature>
<evidence type="ECO:0000313" key="3">
    <source>
        <dbReference type="EMBL" id="OAA81769.1"/>
    </source>
</evidence>
<dbReference type="EMBL" id="AZHF01000001">
    <property type="protein sequence ID" value="OAA81769.1"/>
    <property type="molecule type" value="Genomic_DNA"/>
</dbReference>
<feature type="region of interest" description="Disordered" evidence="1">
    <location>
        <begin position="313"/>
        <end position="366"/>
    </location>
</feature>
<gene>
    <name evidence="3" type="ORF">LEL_01314</name>
</gene>
<comment type="caution">
    <text evidence="3">The sequence shown here is derived from an EMBL/GenBank/DDBJ whole genome shotgun (WGS) entry which is preliminary data.</text>
</comment>
<dbReference type="InterPro" id="IPR013087">
    <property type="entry name" value="Znf_C2H2_type"/>
</dbReference>
<feature type="compositionally biased region" description="Polar residues" evidence="1">
    <location>
        <begin position="438"/>
        <end position="448"/>
    </location>
</feature>
<reference evidence="3 4" key="1">
    <citation type="journal article" date="2016" name="Genome Biol. Evol.">
        <title>Divergent and convergent evolution of fungal pathogenicity.</title>
        <authorList>
            <person name="Shang Y."/>
            <person name="Xiao G."/>
            <person name="Zheng P."/>
            <person name="Cen K."/>
            <person name="Zhan S."/>
            <person name="Wang C."/>
        </authorList>
    </citation>
    <scope>NUCLEOTIDE SEQUENCE [LARGE SCALE GENOMIC DNA]</scope>
    <source>
        <strain evidence="3 4">RCEF 1005</strain>
    </source>
</reference>
<dbReference type="Proteomes" id="UP000076881">
    <property type="component" value="Unassembled WGS sequence"/>
</dbReference>
<evidence type="ECO:0000313" key="4">
    <source>
        <dbReference type="Proteomes" id="UP000076881"/>
    </source>
</evidence>
<dbReference type="PROSITE" id="PS00028">
    <property type="entry name" value="ZINC_FINGER_C2H2_1"/>
    <property type="match status" value="1"/>
</dbReference>
<dbReference type="OrthoDB" id="37886at2759"/>
<feature type="region of interest" description="Disordered" evidence="1">
    <location>
        <begin position="1"/>
        <end position="23"/>
    </location>
</feature>
<feature type="compositionally biased region" description="Polar residues" evidence="1">
    <location>
        <begin position="461"/>
        <end position="479"/>
    </location>
</feature>
<feature type="compositionally biased region" description="Pro residues" evidence="1">
    <location>
        <begin position="1"/>
        <end position="10"/>
    </location>
</feature>
<accession>A0A168KJ53</accession>
<evidence type="ECO:0000256" key="1">
    <source>
        <dbReference type="SAM" id="MobiDB-lite"/>
    </source>
</evidence>
<feature type="compositionally biased region" description="Low complexity" evidence="1">
    <location>
        <begin position="329"/>
        <end position="349"/>
    </location>
</feature>
<feature type="compositionally biased region" description="Acidic residues" evidence="1">
    <location>
        <begin position="564"/>
        <end position="573"/>
    </location>
</feature>
<protein>
    <recommendedName>
        <fullName evidence="2">C2H2-type domain-containing protein</fullName>
    </recommendedName>
</protein>
<keyword evidence="4" id="KW-1185">Reference proteome</keyword>
<feature type="region of interest" description="Disordered" evidence="1">
    <location>
        <begin position="162"/>
        <end position="209"/>
    </location>
</feature>
<feature type="domain" description="C2H2-type" evidence="2">
    <location>
        <begin position="259"/>
        <end position="279"/>
    </location>
</feature>
<organism evidence="3 4">
    <name type="scientific">Akanthomyces lecanii RCEF 1005</name>
    <dbReference type="NCBI Taxonomy" id="1081108"/>
    <lineage>
        <taxon>Eukaryota</taxon>
        <taxon>Fungi</taxon>
        <taxon>Dikarya</taxon>
        <taxon>Ascomycota</taxon>
        <taxon>Pezizomycotina</taxon>
        <taxon>Sordariomycetes</taxon>
        <taxon>Hypocreomycetidae</taxon>
        <taxon>Hypocreales</taxon>
        <taxon>Cordycipitaceae</taxon>
        <taxon>Akanthomyces</taxon>
        <taxon>Cordyceps confragosa</taxon>
    </lineage>
</organism>
<dbReference type="STRING" id="1081108.A0A168KJ53"/>
<dbReference type="AlphaFoldDB" id="A0A168KJ53"/>